<gene>
    <name evidence="2" type="ORF">TVAG_025750</name>
</gene>
<feature type="compositionally biased region" description="Low complexity" evidence="1">
    <location>
        <begin position="1007"/>
        <end position="1016"/>
    </location>
</feature>
<feature type="region of interest" description="Disordered" evidence="1">
    <location>
        <begin position="137"/>
        <end position="157"/>
    </location>
</feature>
<feature type="region of interest" description="Disordered" evidence="1">
    <location>
        <begin position="991"/>
        <end position="1018"/>
    </location>
</feature>
<name>A2F0J7_TRIV3</name>
<dbReference type="Proteomes" id="UP000001542">
    <property type="component" value="Unassembled WGS sequence"/>
</dbReference>
<sequence length="1037" mass="117309">MFLSLFILSSSKKFKLRNIQPSDFQIELSNAPAEHHPKGQRITISGQVKLSESVEMYPDDEMFYVVALTHPEGDTFGQEFYSADINSDGEWKQFTIVIDGSENYGLGKHTFTIFARTYTSEESEQIETYFNVVDPSDVPVTPGSDSKPTITGPDNIASQYNPSDDIKFDVTVTDDKGFEVYYKFDEGEEKPCSDKYPSSPRTGIKITLKIDIPDSLEPGHHQLHVYAKDDADQASETPLVYNFEVIRENKPRLRNVHVSKTEVHNQEFVKIKGEVIYPESGEQISVKIIFGEYHTDEIYVGQSDGTWKQFEMENYAISSDVPVGKIRAFIRAYHRTDTSDDIVIPFEIKNDDPEIAQRTPEPTPDPIVPDVPELFAPGSIDAEYRPSQSLPIVVNVSSKYAFKVYYKFDDSDEVEATIEYPQTNGAFVTISLNIEFPEDLQMGSEHRFIVYARGDNRKSTEYIYKFNFLEEIIPKIKSLNAPDSVTAGNFMDITGEYENPSGHVLDLYYKLNEEDEQSKTDFAGETENSIHLTISAPGYNQNVNKLVIRLYDTESNLYSRPKTVTFSTTDGYDSTDPTNSKPEIVEAPASINPNYDVGQNIEIAIKVKDEKKFRMCYKFDSRNETVLETEYPSTSTPTPLNLQITIPSTLSPGQHTISIYAKDESGQDSDPKTYTFNINADQTPVIGTLTVNPESQEQYGFVTVSGTVSVEATGKTIKLKVIFTTGESSDVTVLEDKSTGQPQNFEITFTNPYGEVGAHTARVHAETDPTYSAEKEFSYSVRATPPDPRDPILIVEQVKSKYGNDEQISIKVKIQADANFNIYYNLGGEDTKITQTEIQKQWNPPYEHNYDLTLPEDIVLGSKVLTIYVQDNNEKRATKRFEIEIIQAQKPYIRKCTSPKYNVFQEEKVEITCEIMHPRVGQTTRVLYEVDGDERDIGTLILNDGWETFKGEFQVPFIDGAKTFKIFAIDEADKRYSPYVLNFMVYENEQNVPTRTPTPEPDPNDNDPPVIAPPDNINSEYEVTDAIEFDMSVTDDS</sequence>
<protein>
    <recommendedName>
        <fullName evidence="4">Bap-like</fullName>
    </recommendedName>
</protein>
<reference evidence="2" key="1">
    <citation type="submission" date="2006-10" db="EMBL/GenBank/DDBJ databases">
        <authorList>
            <person name="Amadeo P."/>
            <person name="Zhao Q."/>
            <person name="Wortman J."/>
            <person name="Fraser-Liggett C."/>
            <person name="Carlton J."/>
        </authorList>
    </citation>
    <scope>NUCLEOTIDE SEQUENCE</scope>
    <source>
        <strain evidence="2">G3</strain>
    </source>
</reference>
<keyword evidence="3" id="KW-1185">Reference proteome</keyword>
<dbReference type="VEuPathDB" id="TrichDB:TVAGG3_0328810"/>
<evidence type="ECO:0000313" key="3">
    <source>
        <dbReference type="Proteomes" id="UP000001542"/>
    </source>
</evidence>
<evidence type="ECO:0008006" key="4">
    <source>
        <dbReference type="Google" id="ProtNLM"/>
    </source>
</evidence>
<dbReference type="EMBL" id="DS113563">
    <property type="protein sequence ID" value="EAY01577.1"/>
    <property type="molecule type" value="Genomic_DNA"/>
</dbReference>
<dbReference type="AlphaFoldDB" id="A2F0J7"/>
<accession>A2F0J7</accession>
<dbReference type="RefSeq" id="XP_001314218.1">
    <property type="nucleotide sequence ID" value="XM_001314204.1"/>
</dbReference>
<evidence type="ECO:0000313" key="2">
    <source>
        <dbReference type="EMBL" id="EAY01577.1"/>
    </source>
</evidence>
<dbReference type="VEuPathDB" id="TrichDB:TVAG_025750"/>
<dbReference type="KEGG" id="tva:4759403"/>
<organism evidence="2 3">
    <name type="scientific">Trichomonas vaginalis (strain ATCC PRA-98 / G3)</name>
    <dbReference type="NCBI Taxonomy" id="412133"/>
    <lineage>
        <taxon>Eukaryota</taxon>
        <taxon>Metamonada</taxon>
        <taxon>Parabasalia</taxon>
        <taxon>Trichomonadida</taxon>
        <taxon>Trichomonadidae</taxon>
        <taxon>Trichomonas</taxon>
    </lineage>
</organism>
<evidence type="ECO:0000256" key="1">
    <source>
        <dbReference type="SAM" id="MobiDB-lite"/>
    </source>
</evidence>
<dbReference type="InParanoid" id="A2F0J7"/>
<reference evidence="2" key="2">
    <citation type="journal article" date="2007" name="Science">
        <title>Draft genome sequence of the sexually transmitted pathogen Trichomonas vaginalis.</title>
        <authorList>
            <person name="Carlton J.M."/>
            <person name="Hirt R.P."/>
            <person name="Silva J.C."/>
            <person name="Delcher A.L."/>
            <person name="Schatz M."/>
            <person name="Zhao Q."/>
            <person name="Wortman J.R."/>
            <person name="Bidwell S.L."/>
            <person name="Alsmark U.C.M."/>
            <person name="Besteiro S."/>
            <person name="Sicheritz-Ponten T."/>
            <person name="Noel C.J."/>
            <person name="Dacks J.B."/>
            <person name="Foster P.G."/>
            <person name="Simillion C."/>
            <person name="Van de Peer Y."/>
            <person name="Miranda-Saavedra D."/>
            <person name="Barton G.J."/>
            <person name="Westrop G.D."/>
            <person name="Mueller S."/>
            <person name="Dessi D."/>
            <person name="Fiori P.L."/>
            <person name="Ren Q."/>
            <person name="Paulsen I."/>
            <person name="Zhang H."/>
            <person name="Bastida-Corcuera F.D."/>
            <person name="Simoes-Barbosa A."/>
            <person name="Brown M.T."/>
            <person name="Hayes R.D."/>
            <person name="Mukherjee M."/>
            <person name="Okumura C.Y."/>
            <person name="Schneider R."/>
            <person name="Smith A.J."/>
            <person name="Vanacova S."/>
            <person name="Villalvazo M."/>
            <person name="Haas B.J."/>
            <person name="Pertea M."/>
            <person name="Feldblyum T.V."/>
            <person name="Utterback T.R."/>
            <person name="Shu C.L."/>
            <person name="Osoegawa K."/>
            <person name="de Jong P.J."/>
            <person name="Hrdy I."/>
            <person name="Horvathova L."/>
            <person name="Zubacova Z."/>
            <person name="Dolezal P."/>
            <person name="Malik S.B."/>
            <person name="Logsdon J.M. Jr."/>
            <person name="Henze K."/>
            <person name="Gupta A."/>
            <person name="Wang C.C."/>
            <person name="Dunne R.L."/>
            <person name="Upcroft J.A."/>
            <person name="Upcroft P."/>
            <person name="White O."/>
            <person name="Salzberg S.L."/>
            <person name="Tang P."/>
            <person name="Chiu C.-H."/>
            <person name="Lee Y.-S."/>
            <person name="Embley T.M."/>
            <person name="Coombs G.H."/>
            <person name="Mottram J.C."/>
            <person name="Tachezy J."/>
            <person name="Fraser-Liggett C.M."/>
            <person name="Johnson P.J."/>
        </authorList>
    </citation>
    <scope>NUCLEOTIDE SEQUENCE [LARGE SCALE GENOMIC DNA]</scope>
    <source>
        <strain evidence="2">G3</strain>
    </source>
</reference>
<proteinExistence type="predicted"/>